<feature type="compositionally biased region" description="Acidic residues" evidence="6">
    <location>
        <begin position="156"/>
        <end position="169"/>
    </location>
</feature>
<dbReference type="AlphaFoldDB" id="A0A1H6PV71"/>
<protein>
    <submittedName>
        <fullName evidence="8">Transcription initiation factor IID, 31kD subunit-domain-containing protein</fullName>
    </submittedName>
</protein>
<name>A0A1H6PV71_YARLL</name>
<dbReference type="GO" id="GO:0042802">
    <property type="term" value="F:identical protein binding"/>
    <property type="evidence" value="ECO:0007669"/>
    <property type="project" value="EnsemblFungi"/>
</dbReference>
<dbReference type="RefSeq" id="XP_504295.1">
    <property type="nucleotide sequence ID" value="XM_504295.1"/>
</dbReference>
<dbReference type="GeneID" id="2912926"/>
<feature type="region of interest" description="Disordered" evidence="6">
    <location>
        <begin position="154"/>
        <end position="186"/>
    </location>
</feature>
<comment type="similarity">
    <text evidence="2">Belongs to the TAF9 family.</text>
</comment>
<dbReference type="eggNOG" id="KOG3334">
    <property type="taxonomic scope" value="Eukaryota"/>
</dbReference>
<dbReference type="Pfam" id="PF02291">
    <property type="entry name" value="TFIID-31kDa"/>
    <property type="match status" value="1"/>
</dbReference>
<dbReference type="KEGG" id="yli:2912926"/>
<dbReference type="InterPro" id="IPR003162">
    <property type="entry name" value="TFIID-31"/>
</dbReference>
<dbReference type="GO" id="GO:0003682">
    <property type="term" value="F:chromatin binding"/>
    <property type="evidence" value="ECO:0007669"/>
    <property type="project" value="EnsemblFungi"/>
</dbReference>
<evidence type="ECO:0000313" key="10">
    <source>
        <dbReference type="Proteomes" id="UP000256601"/>
    </source>
</evidence>
<keyword evidence="8" id="KW-0396">Initiation factor</keyword>
<dbReference type="GO" id="GO:0046695">
    <property type="term" value="C:SLIK (SAGA-like) complex"/>
    <property type="evidence" value="ECO:0007669"/>
    <property type="project" value="EnsemblFungi"/>
</dbReference>
<feature type="compositionally biased region" description="Basic and acidic residues" evidence="6">
    <location>
        <begin position="177"/>
        <end position="186"/>
    </location>
</feature>
<dbReference type="SUPFAM" id="SSF47113">
    <property type="entry name" value="Histone-fold"/>
    <property type="match status" value="1"/>
</dbReference>
<dbReference type="Proteomes" id="UP000182444">
    <property type="component" value="Chromosome 1E"/>
</dbReference>
<dbReference type="InterPro" id="IPR009072">
    <property type="entry name" value="Histone-fold"/>
</dbReference>
<dbReference type="GO" id="GO:0051123">
    <property type="term" value="P:RNA polymerase II preinitiation complex assembly"/>
    <property type="evidence" value="ECO:0007669"/>
    <property type="project" value="EnsemblFungi"/>
</dbReference>
<accession>A0A1H6PV71</accession>
<dbReference type="GO" id="GO:0046982">
    <property type="term" value="F:protein heterodimerization activity"/>
    <property type="evidence" value="ECO:0007669"/>
    <property type="project" value="InterPro"/>
</dbReference>
<evidence type="ECO:0000256" key="6">
    <source>
        <dbReference type="SAM" id="MobiDB-lite"/>
    </source>
</evidence>
<organism evidence="7 9">
    <name type="scientific">Yarrowia lipolytica</name>
    <name type="common">Candida lipolytica</name>
    <dbReference type="NCBI Taxonomy" id="4952"/>
    <lineage>
        <taxon>Eukaryota</taxon>
        <taxon>Fungi</taxon>
        <taxon>Dikarya</taxon>
        <taxon>Ascomycota</taxon>
        <taxon>Saccharomycotina</taxon>
        <taxon>Dipodascomycetes</taxon>
        <taxon>Dipodascales</taxon>
        <taxon>Dipodascales incertae sedis</taxon>
        <taxon>Yarrowia</taxon>
    </lineage>
</organism>
<gene>
    <name evidence="8" type="ORF">B0I71DRAFT_132454</name>
    <name evidence="7" type="ORF">YALI1_E27243g</name>
</gene>
<reference evidence="7 9" key="1">
    <citation type="journal article" date="2016" name="PLoS ONE">
        <title>Sequence Assembly of Yarrowia lipolytica Strain W29/CLIB89 Shows Transposable Element Diversity.</title>
        <authorList>
            <person name="Magnan C."/>
            <person name="Yu J."/>
            <person name="Chang I."/>
            <person name="Jahn E."/>
            <person name="Kanomata Y."/>
            <person name="Wu J."/>
            <person name="Zeller M."/>
            <person name="Oakes M."/>
            <person name="Baldi P."/>
            <person name="Sandmeyer S."/>
        </authorList>
    </citation>
    <scope>NUCLEOTIDE SEQUENCE [LARGE SCALE GENOMIC DNA]</scope>
    <source>
        <strain evidence="7">CLIB89</strain>
        <strain evidence="9">CLIB89(W29)</strain>
    </source>
</reference>
<evidence type="ECO:0000313" key="8">
    <source>
        <dbReference type="EMBL" id="RDW25543.1"/>
    </source>
</evidence>
<dbReference type="EMBL" id="CP017557">
    <property type="protein sequence ID" value="AOW05825.1"/>
    <property type="molecule type" value="Genomic_DNA"/>
</dbReference>
<dbReference type="CDD" id="cd07979">
    <property type="entry name" value="HFD_TAF9"/>
    <property type="match status" value="1"/>
</dbReference>
<dbReference type="GO" id="GO:0003743">
    <property type="term" value="F:translation initiation factor activity"/>
    <property type="evidence" value="ECO:0007669"/>
    <property type="project" value="UniProtKB-KW"/>
</dbReference>
<dbReference type="PANTHER" id="PTHR48068:SF4">
    <property type="entry name" value="TATA-BOX BINDING PROTEIN ASSOCIATED FACTOR 9"/>
    <property type="match status" value="1"/>
</dbReference>
<dbReference type="VEuPathDB" id="FungiDB:YALI0_E23133g"/>
<evidence type="ECO:0000313" key="7">
    <source>
        <dbReference type="EMBL" id="AOW05825.1"/>
    </source>
</evidence>
<dbReference type="Proteomes" id="UP000256601">
    <property type="component" value="Unassembled WGS sequence"/>
</dbReference>
<dbReference type="EMBL" id="KZ857337">
    <property type="protein sequence ID" value="RDW25543.1"/>
    <property type="molecule type" value="Genomic_DNA"/>
</dbReference>
<keyword evidence="3" id="KW-0805">Transcription regulation</keyword>
<keyword evidence="5" id="KW-0539">Nucleus</keyword>
<evidence type="ECO:0000256" key="2">
    <source>
        <dbReference type="ARBA" id="ARBA00007646"/>
    </source>
</evidence>
<evidence type="ECO:0000256" key="1">
    <source>
        <dbReference type="ARBA" id="ARBA00004123"/>
    </source>
</evidence>
<dbReference type="OrthoDB" id="341924at2759"/>
<proteinExistence type="inferred from homology"/>
<evidence type="ECO:0000256" key="4">
    <source>
        <dbReference type="ARBA" id="ARBA00023163"/>
    </source>
</evidence>
<dbReference type="VEuPathDB" id="FungiDB:YALI1_E27243g"/>
<dbReference type="GO" id="GO:0005669">
    <property type="term" value="C:transcription factor TFIID complex"/>
    <property type="evidence" value="ECO:0007669"/>
    <property type="project" value="EnsemblFungi"/>
</dbReference>
<dbReference type="Gene3D" id="1.10.20.10">
    <property type="entry name" value="Histone, subunit A"/>
    <property type="match status" value="1"/>
</dbReference>
<keyword evidence="4" id="KW-0804">Transcription</keyword>
<dbReference type="GO" id="GO:0003713">
    <property type="term" value="F:transcription coactivator activity"/>
    <property type="evidence" value="ECO:0007669"/>
    <property type="project" value="TreeGrafter"/>
</dbReference>
<dbReference type="GO" id="GO:0045944">
    <property type="term" value="P:positive regulation of transcription by RNA polymerase II"/>
    <property type="evidence" value="ECO:0007669"/>
    <property type="project" value="EnsemblFungi"/>
</dbReference>
<dbReference type="FunFam" id="1.10.20.10:FF:000064">
    <property type="entry name" value="Transcription initiation factor TFIID subunit 9"/>
    <property type="match status" value="1"/>
</dbReference>
<evidence type="ECO:0000256" key="5">
    <source>
        <dbReference type="ARBA" id="ARBA00023242"/>
    </source>
</evidence>
<comment type="subcellular location">
    <subcellularLocation>
        <location evidence="1">Nucleus</location>
    </subcellularLocation>
</comment>
<reference evidence="8 10" key="2">
    <citation type="submission" date="2018-07" db="EMBL/GenBank/DDBJ databases">
        <title>Draft Genome Assemblies for Five Robust Yarrowia lipolytica Strains Exhibiting High Lipid Production and Pentose Sugar Utilization and Sugar Alcohol Secretion from Undetoxified Lignocellulosic Biomass Hydrolysates.</title>
        <authorList>
            <consortium name="DOE Joint Genome Institute"/>
            <person name="Walker C."/>
            <person name="Ryu S."/>
            <person name="Na H."/>
            <person name="Zane M."/>
            <person name="LaButti K."/>
            <person name="Lipzen A."/>
            <person name="Haridas S."/>
            <person name="Barry K."/>
            <person name="Grigoriev I.V."/>
            <person name="Quarterman J."/>
            <person name="Slininger P."/>
            <person name="Dien B."/>
            <person name="Trinh C.T."/>
        </authorList>
    </citation>
    <scope>NUCLEOTIDE SEQUENCE [LARGE SCALE GENOMIC DNA]</scope>
    <source>
        <strain evidence="8 10">YB392</strain>
    </source>
</reference>
<evidence type="ECO:0000256" key="3">
    <source>
        <dbReference type="ARBA" id="ARBA00023015"/>
    </source>
</evidence>
<dbReference type="PANTHER" id="PTHR48068">
    <property type="entry name" value="TAF9 RNA POLYMERASE II, TATA BOX-BINDING PROTEIN (TBP)-ASSOCIATED FACTOR"/>
    <property type="match status" value="1"/>
</dbReference>
<evidence type="ECO:0000313" key="9">
    <source>
        <dbReference type="Proteomes" id="UP000182444"/>
    </source>
</evidence>
<dbReference type="InterPro" id="IPR051431">
    <property type="entry name" value="TFIID_subunit_9"/>
</dbReference>
<sequence>MESGDLPNAATPRDVRLLHLILASMGVTSYQERVPLQLMDFAYRYTQGVLHDALLYSDHAAAANNSHNDKTGPVSGGSGGNANAAAAAVSTSALSVEDVRLAIAARVNYQFKPAPPKELLLEMAQERNRRALPQVQPGYGLRLPPEKYCLTAKEWDLDEEEEETVEGAEETNNNSSNEDKEMKDAV</sequence>
<dbReference type="GO" id="GO:0016251">
    <property type="term" value="F:RNA polymerase II general transcription initiation factor activity"/>
    <property type="evidence" value="ECO:0007669"/>
    <property type="project" value="TreeGrafter"/>
</dbReference>
<dbReference type="GO" id="GO:0006325">
    <property type="term" value="P:chromatin organization"/>
    <property type="evidence" value="ECO:0007669"/>
    <property type="project" value="EnsemblFungi"/>
</dbReference>
<keyword evidence="8" id="KW-0648">Protein biosynthesis</keyword>
<dbReference type="GO" id="GO:0000124">
    <property type="term" value="C:SAGA complex"/>
    <property type="evidence" value="ECO:0007669"/>
    <property type="project" value="EnsemblFungi"/>
</dbReference>
<dbReference type="OMA" id="WNMKDEW"/>